<dbReference type="AlphaFoldDB" id="A0A9P4R9Z0"/>
<dbReference type="EMBL" id="ML996105">
    <property type="protein sequence ID" value="KAF2739131.1"/>
    <property type="molecule type" value="Genomic_DNA"/>
</dbReference>
<dbReference type="Pfam" id="PF02798">
    <property type="entry name" value="GST_N"/>
    <property type="match status" value="1"/>
</dbReference>
<gene>
    <name evidence="5" type="ORF">EJ04DRAFT_508859</name>
</gene>
<dbReference type="InterPro" id="IPR010987">
    <property type="entry name" value="Glutathione-S-Trfase_C-like"/>
</dbReference>
<accession>A0A9P4R9Z0</accession>
<evidence type="ECO:0000259" key="4">
    <source>
        <dbReference type="PROSITE" id="PS50405"/>
    </source>
</evidence>
<dbReference type="CDD" id="cd03181">
    <property type="entry name" value="GST_C_EF1Bgamma_like"/>
    <property type="match status" value="1"/>
</dbReference>
<organism evidence="5 6">
    <name type="scientific">Polyplosphaeria fusca</name>
    <dbReference type="NCBI Taxonomy" id="682080"/>
    <lineage>
        <taxon>Eukaryota</taxon>
        <taxon>Fungi</taxon>
        <taxon>Dikarya</taxon>
        <taxon>Ascomycota</taxon>
        <taxon>Pezizomycotina</taxon>
        <taxon>Dothideomycetes</taxon>
        <taxon>Pleosporomycetidae</taxon>
        <taxon>Pleosporales</taxon>
        <taxon>Tetraplosphaeriaceae</taxon>
        <taxon>Polyplosphaeria</taxon>
    </lineage>
</organism>
<dbReference type="SUPFAM" id="SSF47616">
    <property type="entry name" value="GST C-terminal domain-like"/>
    <property type="match status" value="1"/>
</dbReference>
<dbReference type="GO" id="GO:0005737">
    <property type="term" value="C:cytoplasm"/>
    <property type="evidence" value="ECO:0007669"/>
    <property type="project" value="TreeGrafter"/>
</dbReference>
<dbReference type="GO" id="GO:0006414">
    <property type="term" value="P:translational elongation"/>
    <property type="evidence" value="ECO:0007669"/>
    <property type="project" value="TreeGrafter"/>
</dbReference>
<keyword evidence="6" id="KW-1185">Reference proteome</keyword>
<evidence type="ECO:0000313" key="5">
    <source>
        <dbReference type="EMBL" id="KAF2739131.1"/>
    </source>
</evidence>
<dbReference type="InterPro" id="IPR036282">
    <property type="entry name" value="Glutathione-S-Trfase_C_sf"/>
</dbReference>
<comment type="caution">
    <text evidence="5">The sequence shown here is derived from an EMBL/GenBank/DDBJ whole genome shotgun (WGS) entry which is preliminary data.</text>
</comment>
<feature type="domain" description="GST C-terminal" evidence="4">
    <location>
        <begin position="93"/>
        <end position="225"/>
    </location>
</feature>
<dbReference type="InterPro" id="IPR036249">
    <property type="entry name" value="Thioredoxin-like_sf"/>
</dbReference>
<dbReference type="SFLD" id="SFLDS00019">
    <property type="entry name" value="Glutathione_Transferase_(cytos"/>
    <property type="match status" value="1"/>
</dbReference>
<dbReference type="PROSITE" id="PS50405">
    <property type="entry name" value="GST_CTER"/>
    <property type="match status" value="1"/>
</dbReference>
<dbReference type="InterPro" id="IPR004045">
    <property type="entry name" value="Glutathione_S-Trfase_N"/>
</dbReference>
<dbReference type="PANTHER" id="PTHR43986">
    <property type="entry name" value="ELONGATION FACTOR 1-GAMMA"/>
    <property type="match status" value="1"/>
</dbReference>
<dbReference type="Proteomes" id="UP000799444">
    <property type="component" value="Unassembled WGS sequence"/>
</dbReference>
<feature type="domain" description="GST N-terminal" evidence="3">
    <location>
        <begin position="2"/>
        <end position="87"/>
    </location>
</feature>
<dbReference type="PROSITE" id="PS50404">
    <property type="entry name" value="GST_NTER"/>
    <property type="match status" value="1"/>
</dbReference>
<dbReference type="SFLD" id="SFLDG00358">
    <property type="entry name" value="Main_(cytGST)"/>
    <property type="match status" value="1"/>
</dbReference>
<evidence type="ECO:0000259" key="3">
    <source>
        <dbReference type="PROSITE" id="PS50404"/>
    </source>
</evidence>
<dbReference type="InterPro" id="IPR004046">
    <property type="entry name" value="GST_C"/>
</dbReference>
<evidence type="ECO:0000256" key="2">
    <source>
        <dbReference type="RuleBase" id="RU003494"/>
    </source>
</evidence>
<comment type="similarity">
    <text evidence="1 2">Belongs to the GST superfamily.</text>
</comment>
<dbReference type="CDD" id="cd03044">
    <property type="entry name" value="GST_N_EF1Bgamma"/>
    <property type="match status" value="1"/>
</dbReference>
<dbReference type="GO" id="GO:0005634">
    <property type="term" value="C:nucleus"/>
    <property type="evidence" value="ECO:0007669"/>
    <property type="project" value="TreeGrafter"/>
</dbReference>
<protein>
    <submittedName>
        <fullName evidence="5">Glutathione S-transferase</fullName>
    </submittedName>
</protein>
<name>A0A9P4R9Z0_9PLEO</name>
<dbReference type="Pfam" id="PF00043">
    <property type="entry name" value="GST_C"/>
    <property type="match status" value="1"/>
</dbReference>
<dbReference type="OrthoDB" id="249703at2759"/>
<evidence type="ECO:0000256" key="1">
    <source>
        <dbReference type="ARBA" id="ARBA00007409"/>
    </source>
</evidence>
<evidence type="ECO:0000313" key="6">
    <source>
        <dbReference type="Proteomes" id="UP000799444"/>
    </source>
</evidence>
<dbReference type="PANTHER" id="PTHR43986:SF10">
    <property type="entry name" value="ELONGATION FACTOR EEF-1B GAMMA SUBUNIT, PUTATIVE (AFU_ORTHOLOGUE AFUA_1G17120)-RELATED"/>
    <property type="match status" value="1"/>
</dbReference>
<dbReference type="Gene3D" id="1.20.1050.10">
    <property type="match status" value="1"/>
</dbReference>
<proteinExistence type="inferred from homology"/>
<dbReference type="Gene3D" id="3.40.30.10">
    <property type="entry name" value="Glutaredoxin"/>
    <property type="match status" value="1"/>
</dbReference>
<dbReference type="InterPro" id="IPR040079">
    <property type="entry name" value="Glutathione_S-Trfase"/>
</dbReference>
<sequence length="238" mass="26692">MPPFATLHTSTGFLHARVTKSLAAANLNNLEIHIPPNFIYGTTNKTPEYLAKFPHGKIPALETPSGFCVSEGSAIALYLAEAGPKKTQLTGRTPEERASVQMWVSLSDSELFPPAGAILLPILGIEAYDKERVDKREAEFIRALKRVEHHLNQEGKVWLVRDDELSLADLSVAASLFWPFQFFMDPDYRAEYPKVMQWWERLMAVEEVGKAFKVPVAMCEKRLPNDGSYGKSKGLDKE</sequence>
<dbReference type="FunFam" id="1.20.1050.10:FF:000006">
    <property type="entry name" value="Elongation factor 1 gamma"/>
    <property type="match status" value="1"/>
</dbReference>
<dbReference type="InterPro" id="IPR050802">
    <property type="entry name" value="EF-GSTs"/>
</dbReference>
<reference evidence="5" key="1">
    <citation type="journal article" date="2020" name="Stud. Mycol.">
        <title>101 Dothideomycetes genomes: a test case for predicting lifestyles and emergence of pathogens.</title>
        <authorList>
            <person name="Haridas S."/>
            <person name="Albert R."/>
            <person name="Binder M."/>
            <person name="Bloem J."/>
            <person name="Labutti K."/>
            <person name="Salamov A."/>
            <person name="Andreopoulos B."/>
            <person name="Baker S."/>
            <person name="Barry K."/>
            <person name="Bills G."/>
            <person name="Bluhm B."/>
            <person name="Cannon C."/>
            <person name="Castanera R."/>
            <person name="Culley D."/>
            <person name="Daum C."/>
            <person name="Ezra D."/>
            <person name="Gonzalez J."/>
            <person name="Henrissat B."/>
            <person name="Kuo A."/>
            <person name="Liang C."/>
            <person name="Lipzen A."/>
            <person name="Lutzoni F."/>
            <person name="Magnuson J."/>
            <person name="Mondo S."/>
            <person name="Nolan M."/>
            <person name="Ohm R."/>
            <person name="Pangilinan J."/>
            <person name="Park H.-J."/>
            <person name="Ramirez L."/>
            <person name="Alfaro M."/>
            <person name="Sun H."/>
            <person name="Tritt A."/>
            <person name="Yoshinaga Y."/>
            <person name="Zwiers L.-H."/>
            <person name="Turgeon B."/>
            <person name="Goodwin S."/>
            <person name="Spatafora J."/>
            <person name="Crous P."/>
            <person name="Grigoriev I."/>
        </authorList>
    </citation>
    <scope>NUCLEOTIDE SEQUENCE</scope>
    <source>
        <strain evidence="5">CBS 125425</strain>
    </source>
</reference>
<dbReference type="SUPFAM" id="SSF52833">
    <property type="entry name" value="Thioredoxin-like"/>
    <property type="match status" value="1"/>
</dbReference>